<accession>W4FJR3</accession>
<sequence length="100" mass="10781">MDQSVSRTAATAQSPTGPGRSTGQQACSPGCHGQPVQDTEAYSRQDLDQDPLNRGCHATRPAAPEARQAAHKQLGQRGSRHAMEEPALWLEEERRGGQGY</sequence>
<dbReference type="GeneID" id="20818083"/>
<reference evidence="2" key="1">
    <citation type="submission" date="2013-12" db="EMBL/GenBank/DDBJ databases">
        <title>The Genome Sequence of Aphanomyces astaci APO3.</title>
        <authorList>
            <consortium name="The Broad Institute Genomics Platform"/>
            <person name="Russ C."/>
            <person name="Tyler B."/>
            <person name="van West P."/>
            <person name="Dieguez-Uribeondo J."/>
            <person name="Young S.K."/>
            <person name="Zeng Q."/>
            <person name="Gargeya S."/>
            <person name="Fitzgerald M."/>
            <person name="Abouelleil A."/>
            <person name="Alvarado L."/>
            <person name="Chapman S.B."/>
            <person name="Gainer-Dewar J."/>
            <person name="Goldberg J."/>
            <person name="Griggs A."/>
            <person name="Gujja S."/>
            <person name="Hansen M."/>
            <person name="Howarth C."/>
            <person name="Imamovic A."/>
            <person name="Ireland A."/>
            <person name="Larimer J."/>
            <person name="McCowan C."/>
            <person name="Murphy C."/>
            <person name="Pearson M."/>
            <person name="Poon T.W."/>
            <person name="Priest M."/>
            <person name="Roberts A."/>
            <person name="Saif S."/>
            <person name="Shea T."/>
            <person name="Sykes S."/>
            <person name="Wortman J."/>
            <person name="Nusbaum C."/>
            <person name="Birren B."/>
        </authorList>
    </citation>
    <scope>NUCLEOTIDE SEQUENCE [LARGE SCALE GENOMIC DNA]</scope>
    <source>
        <strain evidence="2">APO3</strain>
    </source>
</reference>
<dbReference type="EMBL" id="KI913193">
    <property type="protein sequence ID" value="ETV67725.1"/>
    <property type="molecule type" value="Genomic_DNA"/>
</dbReference>
<proteinExistence type="predicted"/>
<feature type="compositionally biased region" description="Basic and acidic residues" evidence="1">
    <location>
        <begin position="91"/>
        <end position="100"/>
    </location>
</feature>
<dbReference type="VEuPathDB" id="FungiDB:H257_16087"/>
<gene>
    <name evidence="2" type="ORF">H257_16087</name>
</gene>
<protein>
    <submittedName>
        <fullName evidence="2">Uncharacterized protein</fullName>
    </submittedName>
</protein>
<dbReference type="AlphaFoldDB" id="W4FJR3"/>
<feature type="compositionally biased region" description="Polar residues" evidence="1">
    <location>
        <begin position="1"/>
        <end position="27"/>
    </location>
</feature>
<organism evidence="2">
    <name type="scientific">Aphanomyces astaci</name>
    <name type="common">Crayfish plague agent</name>
    <dbReference type="NCBI Taxonomy" id="112090"/>
    <lineage>
        <taxon>Eukaryota</taxon>
        <taxon>Sar</taxon>
        <taxon>Stramenopiles</taxon>
        <taxon>Oomycota</taxon>
        <taxon>Saprolegniomycetes</taxon>
        <taxon>Saprolegniales</taxon>
        <taxon>Verrucalvaceae</taxon>
        <taxon>Aphanomyces</taxon>
    </lineage>
</organism>
<evidence type="ECO:0000256" key="1">
    <source>
        <dbReference type="SAM" id="MobiDB-lite"/>
    </source>
</evidence>
<feature type="region of interest" description="Disordered" evidence="1">
    <location>
        <begin position="1"/>
        <end position="100"/>
    </location>
</feature>
<name>W4FJR3_APHAT</name>
<evidence type="ECO:0000313" key="2">
    <source>
        <dbReference type="EMBL" id="ETV67725.1"/>
    </source>
</evidence>
<dbReference type="RefSeq" id="XP_009842718.1">
    <property type="nucleotide sequence ID" value="XM_009844416.1"/>
</dbReference>